<evidence type="ECO:0000256" key="1">
    <source>
        <dbReference type="SAM" id="Phobius"/>
    </source>
</evidence>
<gene>
    <name evidence="2" type="ORF">AAM4_0001</name>
</gene>
<keyword evidence="1" id="KW-0812">Transmembrane</keyword>
<name>A0A1L7RF81_9ACTO</name>
<keyword evidence="1" id="KW-1133">Transmembrane helix</keyword>
<evidence type="ECO:0000313" key="2">
    <source>
        <dbReference type="EMBL" id="CED89896.1"/>
    </source>
</evidence>
<proteinExistence type="predicted"/>
<feature type="non-terminal residue" evidence="2">
    <location>
        <position position="1"/>
    </location>
</feature>
<dbReference type="EMBL" id="LK995455">
    <property type="protein sequence ID" value="CED89896.1"/>
    <property type="molecule type" value="Genomic_DNA"/>
</dbReference>
<reference evidence="2" key="1">
    <citation type="submission" date="2014-07" db="EMBL/GenBank/DDBJ databases">
        <authorList>
            <person name="Zhang J.E."/>
            <person name="Yang H."/>
            <person name="Guo J."/>
            <person name="Deng Z."/>
            <person name="Luo H."/>
            <person name="Luo M."/>
            <person name="Zhao B."/>
        </authorList>
    </citation>
    <scope>NUCLEOTIDE SEQUENCE</scope>
    <source>
        <strain evidence="2">AM4</strain>
    </source>
</reference>
<accession>A0A1L7RF81</accession>
<organism evidence="2">
    <name type="scientific">Actinomyces succiniciruminis</name>
    <dbReference type="NCBI Taxonomy" id="1522002"/>
    <lineage>
        <taxon>Bacteria</taxon>
        <taxon>Bacillati</taxon>
        <taxon>Actinomycetota</taxon>
        <taxon>Actinomycetes</taxon>
        <taxon>Actinomycetales</taxon>
        <taxon>Actinomycetaceae</taxon>
        <taxon>Actinomyces</taxon>
    </lineage>
</organism>
<dbReference type="AlphaFoldDB" id="A0A1L7RF81"/>
<feature type="transmembrane region" description="Helical" evidence="1">
    <location>
        <begin position="6"/>
        <end position="24"/>
    </location>
</feature>
<protein>
    <submittedName>
        <fullName evidence="2">Uncharacterized protein</fullName>
    </submittedName>
</protein>
<sequence>PALCYFAGICAIIGGVLAIFIKKVR</sequence>
<keyword evidence="1" id="KW-0472">Membrane</keyword>